<evidence type="ECO:0000256" key="1">
    <source>
        <dbReference type="SAM" id="MobiDB-lite"/>
    </source>
</evidence>
<comment type="caution">
    <text evidence="3">The sequence shown here is derived from an EMBL/GenBank/DDBJ whole genome shotgun (WGS) entry which is preliminary data.</text>
</comment>
<feature type="region of interest" description="Disordered" evidence="1">
    <location>
        <begin position="16"/>
        <end position="45"/>
    </location>
</feature>
<dbReference type="GO" id="GO:0020037">
    <property type="term" value="F:heme binding"/>
    <property type="evidence" value="ECO:0007669"/>
    <property type="project" value="InterPro"/>
</dbReference>
<dbReference type="EMBL" id="RCZP01000003">
    <property type="protein sequence ID" value="TPG59659.1"/>
    <property type="molecule type" value="Genomic_DNA"/>
</dbReference>
<dbReference type="InterPro" id="IPR036909">
    <property type="entry name" value="Cyt_c-like_dom_sf"/>
</dbReference>
<keyword evidence="2" id="KW-0732">Signal</keyword>
<proteinExistence type="predicted"/>
<dbReference type="GO" id="GO:0009055">
    <property type="term" value="F:electron transfer activity"/>
    <property type="evidence" value="ECO:0007669"/>
    <property type="project" value="InterPro"/>
</dbReference>
<evidence type="ECO:0000313" key="3">
    <source>
        <dbReference type="EMBL" id="TPG59659.1"/>
    </source>
</evidence>
<gene>
    <name evidence="3" type="ORF">EAH89_05320</name>
</gene>
<sequence>MGNAAVAATLALLVLPGGSPAAQPPPAATDPVAEAPEALPDGHGREDTFYRCTACHGTAVIRRSRLSRDRWDELMDWMTERHGMPPLEGDERRLIVDYLAGAFPPQEPRRRGPANPFLTN</sequence>
<organism evidence="3 4">
    <name type="scientific">Muricoccus nepalensis</name>
    <dbReference type="NCBI Taxonomy" id="1854500"/>
    <lineage>
        <taxon>Bacteria</taxon>
        <taxon>Pseudomonadati</taxon>
        <taxon>Pseudomonadota</taxon>
        <taxon>Alphaproteobacteria</taxon>
        <taxon>Acetobacterales</taxon>
        <taxon>Roseomonadaceae</taxon>
        <taxon>Muricoccus</taxon>
    </lineage>
</organism>
<evidence type="ECO:0000256" key="2">
    <source>
        <dbReference type="SAM" id="SignalP"/>
    </source>
</evidence>
<dbReference type="Proteomes" id="UP000317078">
    <property type="component" value="Unassembled WGS sequence"/>
</dbReference>
<evidence type="ECO:0008006" key="5">
    <source>
        <dbReference type="Google" id="ProtNLM"/>
    </source>
</evidence>
<accession>A0A502GC40</accession>
<keyword evidence="4" id="KW-1185">Reference proteome</keyword>
<dbReference type="SUPFAM" id="SSF46626">
    <property type="entry name" value="Cytochrome c"/>
    <property type="match status" value="1"/>
</dbReference>
<dbReference type="AlphaFoldDB" id="A0A502GC40"/>
<evidence type="ECO:0000313" key="4">
    <source>
        <dbReference type="Proteomes" id="UP000317078"/>
    </source>
</evidence>
<reference evidence="3 4" key="1">
    <citation type="journal article" date="2019" name="Environ. Microbiol.">
        <title>Species interactions and distinct microbial communities in high Arctic permafrost affected cryosols are associated with the CH4 and CO2 gas fluxes.</title>
        <authorList>
            <person name="Altshuler I."/>
            <person name="Hamel J."/>
            <person name="Turney S."/>
            <person name="Magnuson E."/>
            <person name="Levesque R."/>
            <person name="Greer C."/>
            <person name="Whyte L.G."/>
        </authorList>
    </citation>
    <scope>NUCLEOTIDE SEQUENCE [LARGE SCALE GENOMIC DNA]</scope>
    <source>
        <strain evidence="3 4">S9.3B</strain>
    </source>
</reference>
<feature type="chain" id="PRO_5021370045" description="Aldehyde dehydrogenase" evidence="2">
    <location>
        <begin position="22"/>
        <end position="120"/>
    </location>
</feature>
<feature type="signal peptide" evidence="2">
    <location>
        <begin position="1"/>
        <end position="21"/>
    </location>
</feature>
<protein>
    <recommendedName>
        <fullName evidence="5">Aldehyde dehydrogenase</fullName>
    </recommendedName>
</protein>
<name>A0A502GC40_9PROT</name>
<dbReference type="Gene3D" id="1.10.760.10">
    <property type="entry name" value="Cytochrome c-like domain"/>
    <property type="match status" value="1"/>
</dbReference>